<reference evidence="3" key="1">
    <citation type="journal article" date="2019" name="Int. J. Syst. Evol. Microbiol.">
        <title>The Global Catalogue of Microorganisms (GCM) 10K type strain sequencing project: providing services to taxonomists for standard genome sequencing and annotation.</title>
        <authorList>
            <consortium name="The Broad Institute Genomics Platform"/>
            <consortium name="The Broad Institute Genome Sequencing Center for Infectious Disease"/>
            <person name="Wu L."/>
            <person name="Ma J."/>
        </authorList>
    </citation>
    <scope>NUCLEOTIDE SEQUENCE [LARGE SCALE GENOMIC DNA]</scope>
    <source>
        <strain evidence="3">CCM 7526</strain>
    </source>
</reference>
<comment type="caution">
    <text evidence="2">The sequence shown here is derived from an EMBL/GenBank/DDBJ whole genome shotgun (WGS) entry which is preliminary data.</text>
</comment>
<accession>A0ABW4AC54</accession>
<feature type="domain" description="DUF397" evidence="1">
    <location>
        <begin position="7"/>
        <end position="56"/>
    </location>
</feature>
<keyword evidence="3" id="KW-1185">Reference proteome</keyword>
<evidence type="ECO:0000259" key="1">
    <source>
        <dbReference type="Pfam" id="PF04149"/>
    </source>
</evidence>
<dbReference type="InterPro" id="IPR007278">
    <property type="entry name" value="DUF397"/>
</dbReference>
<dbReference type="Proteomes" id="UP001597183">
    <property type="component" value="Unassembled WGS sequence"/>
</dbReference>
<evidence type="ECO:0000313" key="2">
    <source>
        <dbReference type="EMBL" id="MFD1367800.1"/>
    </source>
</evidence>
<name>A0ABW4AC54_9ACTN</name>
<organism evidence="2 3">
    <name type="scientific">Actinoplanes sichuanensis</name>
    <dbReference type="NCBI Taxonomy" id="512349"/>
    <lineage>
        <taxon>Bacteria</taxon>
        <taxon>Bacillati</taxon>
        <taxon>Actinomycetota</taxon>
        <taxon>Actinomycetes</taxon>
        <taxon>Micromonosporales</taxon>
        <taxon>Micromonosporaceae</taxon>
        <taxon>Actinoplanes</taxon>
    </lineage>
</organism>
<gene>
    <name evidence="2" type="ORF">ACFQ5G_20815</name>
</gene>
<proteinExistence type="predicted"/>
<evidence type="ECO:0000313" key="3">
    <source>
        <dbReference type="Proteomes" id="UP001597183"/>
    </source>
</evidence>
<dbReference type="Pfam" id="PF04149">
    <property type="entry name" value="DUF397"/>
    <property type="match status" value="1"/>
</dbReference>
<sequence>MTDPDLLTWRKSRRSANGNCVEVANQDGSVFVRDSKNPSGPVLAFDVTVFRVFLAHLGRQR</sequence>
<protein>
    <submittedName>
        <fullName evidence="2">DUF397 domain-containing protein</fullName>
    </submittedName>
</protein>
<dbReference type="RefSeq" id="WP_317787215.1">
    <property type="nucleotide sequence ID" value="NZ_AP028461.1"/>
</dbReference>
<dbReference type="EMBL" id="JBHTMK010000031">
    <property type="protein sequence ID" value="MFD1367800.1"/>
    <property type="molecule type" value="Genomic_DNA"/>
</dbReference>